<dbReference type="GO" id="GO:0005796">
    <property type="term" value="C:Golgi lumen"/>
    <property type="evidence" value="ECO:0007669"/>
    <property type="project" value="UniProtKB-SubCell"/>
</dbReference>
<dbReference type="Pfam" id="PF00685">
    <property type="entry name" value="Sulfotransfer_1"/>
    <property type="match status" value="1"/>
</dbReference>
<feature type="region of interest" description="Disordered" evidence="14">
    <location>
        <begin position="240"/>
        <end position="266"/>
    </location>
</feature>
<feature type="active site" description="For sulfotransferase activity" evidence="10">
    <location>
        <position position="274"/>
    </location>
</feature>
<keyword evidence="17" id="KW-1185">Reference proteome</keyword>
<feature type="binding site" evidence="11">
    <location>
        <position position="357"/>
    </location>
    <ligand>
        <name>3'-phosphoadenylyl sulfate</name>
        <dbReference type="ChEBI" id="CHEBI:58339"/>
    </ligand>
</feature>
<feature type="disulfide bond" evidence="12">
    <location>
        <begin position="466"/>
        <end position="475"/>
    </location>
</feature>
<keyword evidence="2 13" id="KW-0808">Transferase</keyword>
<comment type="caution">
    <text evidence="16">The sequence shown here is derived from an EMBL/GenBank/DDBJ whole genome shotgun (WGS) entry which is preliminary data.</text>
</comment>
<comment type="similarity">
    <text evidence="1 13">Belongs to the sulfotransferase 1 family.</text>
</comment>
<evidence type="ECO:0000259" key="15">
    <source>
        <dbReference type="Pfam" id="PF00685"/>
    </source>
</evidence>
<evidence type="ECO:0000313" key="17">
    <source>
        <dbReference type="Proteomes" id="UP000250572"/>
    </source>
</evidence>
<dbReference type="AlphaFoldDB" id="A0A315VRU9"/>
<dbReference type="PANTHER" id="PTHR10605">
    <property type="entry name" value="HEPARAN SULFATE SULFOTRANSFERASE"/>
    <property type="match status" value="1"/>
</dbReference>
<evidence type="ECO:0000256" key="5">
    <source>
        <dbReference type="ARBA" id="ARBA00023157"/>
    </source>
</evidence>
<evidence type="ECO:0000256" key="13">
    <source>
        <dbReference type="RuleBase" id="RU361155"/>
    </source>
</evidence>
<dbReference type="EC" id="2.8.2.-" evidence="13"/>
<dbReference type="SUPFAM" id="SSF52540">
    <property type="entry name" value="P-loop containing nucleoside triphosphate hydrolases"/>
    <property type="match status" value="1"/>
</dbReference>
<evidence type="ECO:0000256" key="14">
    <source>
        <dbReference type="SAM" id="MobiDB-lite"/>
    </source>
</evidence>
<protein>
    <recommendedName>
        <fullName evidence="13">Sulfotransferase</fullName>
        <ecNumber evidence="13">2.8.2.-</ecNumber>
    </recommendedName>
</protein>
<evidence type="ECO:0000256" key="3">
    <source>
        <dbReference type="ARBA" id="ARBA00022729"/>
    </source>
</evidence>
<evidence type="ECO:0000256" key="12">
    <source>
        <dbReference type="PIRSR" id="PIRSR637359-3"/>
    </source>
</evidence>
<feature type="binding site" evidence="11">
    <location>
        <position position="465"/>
    </location>
    <ligand>
        <name>3'-phosphoadenylyl sulfate</name>
        <dbReference type="ChEBI" id="CHEBI:58339"/>
    </ligand>
</feature>
<evidence type="ECO:0000256" key="4">
    <source>
        <dbReference type="ARBA" id="ARBA00023034"/>
    </source>
</evidence>
<dbReference type="InterPro" id="IPR000863">
    <property type="entry name" value="Sulfotransferase_dom"/>
</dbReference>
<keyword evidence="4" id="KW-0333">Golgi apparatus</keyword>
<dbReference type="Proteomes" id="UP000250572">
    <property type="component" value="Unassembled WGS sequence"/>
</dbReference>
<evidence type="ECO:0000256" key="7">
    <source>
        <dbReference type="ARBA" id="ARBA00023769"/>
    </source>
</evidence>
<name>A0A315VRU9_GAMAF</name>
<feature type="binding site" evidence="11">
    <location>
        <begin position="480"/>
        <end position="484"/>
    </location>
    <ligand>
        <name>3'-phosphoadenylyl sulfate</name>
        <dbReference type="ChEBI" id="CHEBI:58339"/>
    </ligand>
</feature>
<keyword evidence="3" id="KW-0732">Signal</keyword>
<comment type="catalytic activity">
    <reaction evidence="8">
        <text>alpha-D-glucosaminyl-[heparan sulfate](n) + 3'-phosphoadenylyl sulfate = 3-sulfo-alpha-D-glucosaminyl-[heparan sulfate](n) + adenosine 3',5'-bisphosphate + H(+)</text>
        <dbReference type="Rhea" id="RHEA:15461"/>
        <dbReference type="Rhea" id="RHEA-COMP:9830"/>
        <dbReference type="Rhea" id="RHEA-COMP:9831"/>
        <dbReference type="ChEBI" id="CHEBI:15378"/>
        <dbReference type="ChEBI" id="CHEBI:58339"/>
        <dbReference type="ChEBI" id="CHEBI:58343"/>
        <dbReference type="ChEBI" id="CHEBI:58388"/>
        <dbReference type="ChEBI" id="CHEBI:70975"/>
        <dbReference type="EC" id="2.8.2.23"/>
    </reaction>
</comment>
<proteinExistence type="inferred from homology"/>
<feature type="domain" description="Sulfotransferase" evidence="15">
    <location>
        <begin position="265"/>
        <end position="501"/>
    </location>
</feature>
<dbReference type="EMBL" id="NHOQ01001229">
    <property type="protein sequence ID" value="PWA25859.1"/>
    <property type="molecule type" value="Genomic_DNA"/>
</dbReference>
<accession>A0A315VRU9</accession>
<evidence type="ECO:0000256" key="9">
    <source>
        <dbReference type="ARBA" id="ARBA00058845"/>
    </source>
</evidence>
<dbReference type="GO" id="GO:0008467">
    <property type="term" value="F:[heparan sulfate]-glucosamine 3-sulfotransferase activity"/>
    <property type="evidence" value="ECO:0007669"/>
    <property type="project" value="UniProtKB-EC"/>
</dbReference>
<comment type="function">
    <text evidence="9">Sulfotransferase that utilizes 3'-phospho-5'-adenylyl sulfate (PAPS) to catalyze the transfer of a sulfo group to position 3 of glucosamine residues in heparan. Catalyzes the rate limiting step in the biosynthesis of heparan sulfate (HSact). This modification is a crucial step in the biosynthesis of anticoagulant heparan sulfate as it completes the structure of the antithrombin pentasaccharide binding site.</text>
</comment>
<evidence type="ECO:0000256" key="1">
    <source>
        <dbReference type="ARBA" id="ARBA00005771"/>
    </source>
</evidence>
<organism evidence="16 17">
    <name type="scientific">Gambusia affinis</name>
    <name type="common">Western mosquitofish</name>
    <name type="synonym">Heterandria affinis</name>
    <dbReference type="NCBI Taxonomy" id="33528"/>
    <lineage>
        <taxon>Eukaryota</taxon>
        <taxon>Metazoa</taxon>
        <taxon>Chordata</taxon>
        <taxon>Craniata</taxon>
        <taxon>Vertebrata</taxon>
        <taxon>Euteleostomi</taxon>
        <taxon>Actinopterygii</taxon>
        <taxon>Neopterygii</taxon>
        <taxon>Teleostei</taxon>
        <taxon>Neoteleostei</taxon>
        <taxon>Acanthomorphata</taxon>
        <taxon>Ovalentaria</taxon>
        <taxon>Atherinomorphae</taxon>
        <taxon>Cyprinodontiformes</taxon>
        <taxon>Poeciliidae</taxon>
        <taxon>Poeciliinae</taxon>
        <taxon>Gambusia</taxon>
    </lineage>
</organism>
<reference evidence="16 17" key="1">
    <citation type="journal article" date="2018" name="G3 (Bethesda)">
        <title>A High-Quality Reference Genome for the Invasive Mosquitofish Gambusia affinis Using a Chicago Library.</title>
        <authorList>
            <person name="Hoffberg S.L."/>
            <person name="Troendle N.J."/>
            <person name="Glenn T.C."/>
            <person name="Mahmud O."/>
            <person name="Louha S."/>
            <person name="Chalopin D."/>
            <person name="Bennetzen J.L."/>
            <person name="Mauricio R."/>
        </authorList>
    </citation>
    <scope>NUCLEOTIDE SEQUENCE [LARGE SCALE GENOMIC DNA]</scope>
    <source>
        <strain evidence="16">NE01/NJP1002.9</strain>
        <tissue evidence="16">Muscle</tissue>
    </source>
</reference>
<evidence type="ECO:0000313" key="16">
    <source>
        <dbReference type="EMBL" id="PWA25859.1"/>
    </source>
</evidence>
<dbReference type="STRING" id="33528.ENSGAFP00000002668"/>
<gene>
    <name evidence="16" type="ORF">CCH79_00001378</name>
</gene>
<feature type="binding site" evidence="11">
    <location>
        <begin position="274"/>
        <end position="278"/>
    </location>
    <ligand>
        <name>3'-phosphoadenylyl sulfate</name>
        <dbReference type="ChEBI" id="CHEBI:58339"/>
    </ligand>
</feature>
<keyword evidence="5 12" id="KW-1015">Disulfide bond</keyword>
<evidence type="ECO:0000256" key="8">
    <source>
        <dbReference type="ARBA" id="ARBA00052516"/>
    </source>
</evidence>
<dbReference type="Gene3D" id="3.40.50.300">
    <property type="entry name" value="P-loop containing nucleotide triphosphate hydrolases"/>
    <property type="match status" value="1"/>
</dbReference>
<dbReference type="GO" id="GO:0006024">
    <property type="term" value="P:glycosaminoglycan biosynthetic process"/>
    <property type="evidence" value="ECO:0007669"/>
    <property type="project" value="UniProtKB-ARBA"/>
</dbReference>
<evidence type="ECO:0000256" key="10">
    <source>
        <dbReference type="PIRSR" id="PIRSR637359-1"/>
    </source>
</evidence>
<dbReference type="InterPro" id="IPR027417">
    <property type="entry name" value="P-loop_NTPase"/>
</dbReference>
<dbReference type="PANTHER" id="PTHR10605:SF18">
    <property type="entry name" value="SULFOTRANSFERASE"/>
    <property type="match status" value="1"/>
</dbReference>
<feature type="binding site" evidence="11">
    <location>
        <position position="365"/>
    </location>
    <ligand>
        <name>3'-phosphoadenylyl sulfate</name>
        <dbReference type="ChEBI" id="CHEBI:58339"/>
    </ligand>
</feature>
<evidence type="ECO:0000256" key="6">
    <source>
        <dbReference type="ARBA" id="ARBA00023180"/>
    </source>
</evidence>
<sequence length="521" mass="58853">MRQSSSSNPEHCCKYKKGDAESASLLDQEVPVGVRSYGRDVGEEGKVQDEGACAFWSRETAYLEEGPEHPTGDDLNDALNQQLCCSTDWLLKVVSKSASSVCQWSSGNEVQGGEQVGGYWMRQKARLPAWLWPLDLAALCQGNADRQARLSQRISASLHNARPYRACRLLCVQNRLTLRPTIEMYCGLPMIFPPPIQIQKQGKSAFLTASVPTERRHLTYAAPSELIKAGFGSALDSIDPDPVPPVNVSEDSTSSPPPGTSKRTPHSIIIGVRKGGTRALLEMLDIHPEVAVAATEVHFFDWDENYAKGLEWYRDLMPYSYPHQITIEKTPGYFTSPLAPERICAMNSSIKLLLILRDPTERVISDYTQVYFNRLENHKPVQAIENLLVRNGALNIRYKAIQRSLYDVHMRNWLKHFPLEQIHIVNGDALIHDPLPELQKVERFLNLPPRIVSSNFYFNQTKGFYCIRSDGRERCLHESKGRPHPSVNSTVLQQLRSYLREHNRNFFRMPFCSTSGGCPNT</sequence>
<dbReference type="InterPro" id="IPR037359">
    <property type="entry name" value="NST/OST"/>
</dbReference>
<comment type="subcellular location">
    <subcellularLocation>
        <location evidence="7">Golgi apparatus lumen</location>
    </subcellularLocation>
</comment>
<dbReference type="FunFam" id="3.40.50.300:FF:000674">
    <property type="entry name" value="Sulfotransferase"/>
    <property type="match status" value="1"/>
</dbReference>
<keyword evidence="6" id="KW-0325">Glycoprotein</keyword>
<evidence type="ECO:0000256" key="11">
    <source>
        <dbReference type="PIRSR" id="PIRSR637359-2"/>
    </source>
</evidence>
<evidence type="ECO:0000256" key="2">
    <source>
        <dbReference type="ARBA" id="ARBA00022679"/>
    </source>
</evidence>